<evidence type="ECO:0000256" key="4">
    <source>
        <dbReference type="ARBA" id="ARBA00023125"/>
    </source>
</evidence>
<keyword evidence="10" id="KW-1185">Reference proteome</keyword>
<proteinExistence type="inferred from homology"/>
<dbReference type="GO" id="GO:0016987">
    <property type="term" value="F:sigma factor activity"/>
    <property type="evidence" value="ECO:0007669"/>
    <property type="project" value="UniProtKB-KW"/>
</dbReference>
<name>A0AA40SPJ3_9MICO</name>
<comment type="caution">
    <text evidence="9">The sequence shown here is derived from an EMBL/GenBank/DDBJ whole genome shotgun (WGS) entry which is preliminary data.</text>
</comment>
<evidence type="ECO:0000256" key="1">
    <source>
        <dbReference type="ARBA" id="ARBA00010641"/>
    </source>
</evidence>
<evidence type="ECO:0000259" key="7">
    <source>
        <dbReference type="Pfam" id="PF04542"/>
    </source>
</evidence>
<feature type="region of interest" description="Disordered" evidence="6">
    <location>
        <begin position="150"/>
        <end position="175"/>
    </location>
</feature>
<dbReference type="Gene3D" id="1.10.1740.10">
    <property type="match status" value="1"/>
</dbReference>
<reference evidence="9 10" key="1">
    <citation type="submission" date="2020-08" db="EMBL/GenBank/DDBJ databases">
        <title>Sequencing the genomes of 1000 actinobacteria strains.</title>
        <authorList>
            <person name="Klenk H.-P."/>
        </authorList>
    </citation>
    <scope>NUCLEOTIDE SEQUENCE [LARGE SCALE GENOMIC DNA]</scope>
    <source>
        <strain evidence="9 10">DSM 19600</strain>
    </source>
</reference>
<keyword evidence="3" id="KW-0731">Sigma factor</keyword>
<dbReference type="InterPro" id="IPR039425">
    <property type="entry name" value="RNA_pol_sigma-70-like"/>
</dbReference>
<dbReference type="Pfam" id="PF04542">
    <property type="entry name" value="Sigma70_r2"/>
    <property type="match status" value="1"/>
</dbReference>
<feature type="compositionally biased region" description="Polar residues" evidence="6">
    <location>
        <begin position="1"/>
        <end position="13"/>
    </location>
</feature>
<evidence type="ECO:0000256" key="2">
    <source>
        <dbReference type="ARBA" id="ARBA00023015"/>
    </source>
</evidence>
<sequence>MSHAISTRSTATSCVEPPRQDADDLTAEVFTTAWRRRDDLPRGAELPWLYKTAGFVLANHRRRAATLPLHALPPLTTPDHAEQAARSDELARALGRLSARDREVLMLHAWDGLDGNELATVLGVSRSGAQAALSRARARLRVVWAAADAPRTEMDAPRTERAAGDDTPLQDAGEA</sequence>
<feature type="domain" description="RNA polymerase sigma factor 70 region 4 type 2" evidence="8">
    <location>
        <begin position="88"/>
        <end position="140"/>
    </location>
</feature>
<evidence type="ECO:0000259" key="8">
    <source>
        <dbReference type="Pfam" id="PF08281"/>
    </source>
</evidence>
<dbReference type="NCBIfam" id="TIGR02937">
    <property type="entry name" value="sigma70-ECF"/>
    <property type="match status" value="1"/>
</dbReference>
<comment type="similarity">
    <text evidence="1">Belongs to the sigma-70 factor family. ECF subfamily.</text>
</comment>
<accession>A0AA40SPJ3</accession>
<dbReference type="InterPro" id="IPR036388">
    <property type="entry name" value="WH-like_DNA-bd_sf"/>
</dbReference>
<dbReference type="EMBL" id="JACIFH010000001">
    <property type="protein sequence ID" value="MBB4139976.1"/>
    <property type="molecule type" value="Genomic_DNA"/>
</dbReference>
<dbReference type="InterPro" id="IPR014284">
    <property type="entry name" value="RNA_pol_sigma-70_dom"/>
</dbReference>
<dbReference type="GO" id="GO:0003677">
    <property type="term" value="F:DNA binding"/>
    <property type="evidence" value="ECO:0007669"/>
    <property type="project" value="UniProtKB-KW"/>
</dbReference>
<evidence type="ECO:0000313" key="9">
    <source>
        <dbReference type="EMBL" id="MBB4139976.1"/>
    </source>
</evidence>
<dbReference type="PANTHER" id="PTHR43133:SF8">
    <property type="entry name" value="RNA POLYMERASE SIGMA FACTOR HI_1459-RELATED"/>
    <property type="match status" value="1"/>
</dbReference>
<evidence type="ECO:0000256" key="6">
    <source>
        <dbReference type="SAM" id="MobiDB-lite"/>
    </source>
</evidence>
<feature type="compositionally biased region" description="Basic and acidic residues" evidence="6">
    <location>
        <begin position="150"/>
        <end position="164"/>
    </location>
</feature>
<keyword evidence="5" id="KW-0804">Transcription</keyword>
<dbReference type="InterPro" id="IPR007627">
    <property type="entry name" value="RNA_pol_sigma70_r2"/>
</dbReference>
<feature type="domain" description="RNA polymerase sigma-70 region 2" evidence="7">
    <location>
        <begin position="18"/>
        <end position="65"/>
    </location>
</feature>
<dbReference type="InterPro" id="IPR013325">
    <property type="entry name" value="RNA_pol_sigma_r2"/>
</dbReference>
<dbReference type="CDD" id="cd06171">
    <property type="entry name" value="Sigma70_r4"/>
    <property type="match status" value="1"/>
</dbReference>
<dbReference type="Gene3D" id="1.10.10.10">
    <property type="entry name" value="Winged helix-like DNA-binding domain superfamily/Winged helix DNA-binding domain"/>
    <property type="match status" value="1"/>
</dbReference>
<evidence type="ECO:0000313" key="10">
    <source>
        <dbReference type="Proteomes" id="UP000549113"/>
    </source>
</evidence>
<protein>
    <submittedName>
        <fullName evidence="9">RNA polymerase sigma-70 factor (ECF subfamily)</fullName>
    </submittedName>
</protein>
<dbReference type="InterPro" id="IPR013324">
    <property type="entry name" value="RNA_pol_sigma_r3/r4-like"/>
</dbReference>
<dbReference type="SUPFAM" id="SSF88946">
    <property type="entry name" value="Sigma2 domain of RNA polymerase sigma factors"/>
    <property type="match status" value="1"/>
</dbReference>
<dbReference type="PANTHER" id="PTHR43133">
    <property type="entry name" value="RNA POLYMERASE ECF-TYPE SIGMA FACTO"/>
    <property type="match status" value="1"/>
</dbReference>
<dbReference type="GO" id="GO:0006352">
    <property type="term" value="P:DNA-templated transcription initiation"/>
    <property type="evidence" value="ECO:0007669"/>
    <property type="project" value="InterPro"/>
</dbReference>
<dbReference type="SUPFAM" id="SSF88659">
    <property type="entry name" value="Sigma3 and sigma4 domains of RNA polymerase sigma factors"/>
    <property type="match status" value="1"/>
</dbReference>
<dbReference type="AlphaFoldDB" id="A0AA40SPJ3"/>
<evidence type="ECO:0000256" key="5">
    <source>
        <dbReference type="ARBA" id="ARBA00023163"/>
    </source>
</evidence>
<dbReference type="RefSeq" id="WP_308221549.1">
    <property type="nucleotide sequence ID" value="NZ_BAABCO010000005.1"/>
</dbReference>
<keyword evidence="2" id="KW-0805">Transcription regulation</keyword>
<feature type="region of interest" description="Disordered" evidence="6">
    <location>
        <begin position="1"/>
        <end position="21"/>
    </location>
</feature>
<keyword evidence="4" id="KW-0238">DNA-binding</keyword>
<dbReference type="InterPro" id="IPR013249">
    <property type="entry name" value="RNA_pol_sigma70_r4_t2"/>
</dbReference>
<organism evidence="9 10">
    <name type="scientific">Microbacterium invictum</name>
    <dbReference type="NCBI Taxonomy" id="515415"/>
    <lineage>
        <taxon>Bacteria</taxon>
        <taxon>Bacillati</taxon>
        <taxon>Actinomycetota</taxon>
        <taxon>Actinomycetes</taxon>
        <taxon>Micrococcales</taxon>
        <taxon>Microbacteriaceae</taxon>
        <taxon>Microbacterium</taxon>
    </lineage>
</organism>
<gene>
    <name evidence="9" type="ORF">BKA10_001770</name>
</gene>
<dbReference type="Pfam" id="PF08281">
    <property type="entry name" value="Sigma70_r4_2"/>
    <property type="match status" value="1"/>
</dbReference>
<dbReference type="Proteomes" id="UP000549113">
    <property type="component" value="Unassembled WGS sequence"/>
</dbReference>
<evidence type="ECO:0000256" key="3">
    <source>
        <dbReference type="ARBA" id="ARBA00023082"/>
    </source>
</evidence>